<reference evidence="2 3" key="1">
    <citation type="submission" date="2021-01" db="EMBL/GenBank/DDBJ databases">
        <title>Tumebacillus sp. strain ITR2 16S ribosomal RNA gene Genome sequencing and assembly.</title>
        <authorList>
            <person name="Kang M."/>
        </authorList>
    </citation>
    <scope>NUCLEOTIDE SEQUENCE [LARGE SCALE GENOMIC DNA]</scope>
    <source>
        <strain evidence="2 3">ITR2</strain>
    </source>
</reference>
<dbReference type="PANTHER" id="PTHR30383:SF27">
    <property type="entry name" value="SPORE GERMINATION LIPASE LIPC"/>
    <property type="match status" value="1"/>
</dbReference>
<name>A0ABS1JDK1_9BACL</name>
<dbReference type="Pfam" id="PF13472">
    <property type="entry name" value="Lipase_GDSL_2"/>
    <property type="match status" value="1"/>
</dbReference>
<evidence type="ECO:0000313" key="2">
    <source>
        <dbReference type="EMBL" id="MBL0388295.1"/>
    </source>
</evidence>
<gene>
    <name evidence="2" type="ORF">JJB07_16950</name>
</gene>
<organism evidence="2 3">
    <name type="scientific">Tumebacillus amylolyticus</name>
    <dbReference type="NCBI Taxonomy" id="2801339"/>
    <lineage>
        <taxon>Bacteria</taxon>
        <taxon>Bacillati</taxon>
        <taxon>Bacillota</taxon>
        <taxon>Bacilli</taxon>
        <taxon>Bacillales</taxon>
        <taxon>Alicyclobacillaceae</taxon>
        <taxon>Tumebacillus</taxon>
    </lineage>
</organism>
<protein>
    <recommendedName>
        <fullName evidence="1">SGNH hydrolase-type esterase domain-containing protein</fullName>
    </recommendedName>
</protein>
<evidence type="ECO:0000313" key="3">
    <source>
        <dbReference type="Proteomes" id="UP000602284"/>
    </source>
</evidence>
<evidence type="ECO:0000259" key="1">
    <source>
        <dbReference type="Pfam" id="PF13472"/>
    </source>
</evidence>
<feature type="domain" description="SGNH hydrolase-type esterase" evidence="1">
    <location>
        <begin position="70"/>
        <end position="263"/>
    </location>
</feature>
<dbReference type="RefSeq" id="WP_201637098.1">
    <property type="nucleotide sequence ID" value="NZ_JAEQNB010000005.1"/>
</dbReference>
<dbReference type="SUPFAM" id="SSF52266">
    <property type="entry name" value="SGNH hydrolase"/>
    <property type="match status" value="1"/>
</dbReference>
<keyword evidence="3" id="KW-1185">Reference proteome</keyword>
<dbReference type="Proteomes" id="UP000602284">
    <property type="component" value="Unassembled WGS sequence"/>
</dbReference>
<accession>A0ABS1JDK1</accession>
<comment type="caution">
    <text evidence="2">The sequence shown here is derived from an EMBL/GenBank/DDBJ whole genome shotgun (WGS) entry which is preliminary data.</text>
</comment>
<dbReference type="InterPro" id="IPR013830">
    <property type="entry name" value="SGNH_hydro"/>
</dbReference>
<dbReference type="InterPro" id="IPR036514">
    <property type="entry name" value="SGNH_hydro_sf"/>
</dbReference>
<dbReference type="EMBL" id="JAEQNB010000005">
    <property type="protein sequence ID" value="MBL0388295.1"/>
    <property type="molecule type" value="Genomic_DNA"/>
</dbReference>
<dbReference type="InterPro" id="IPR051532">
    <property type="entry name" value="Ester_Hydrolysis_Enzymes"/>
</dbReference>
<dbReference type="Gene3D" id="3.40.50.1110">
    <property type="entry name" value="SGNH hydrolase"/>
    <property type="match status" value="1"/>
</dbReference>
<sequence>MKNKSWSWRIVSTLALLSALIFGVGFVMAIIGPKGTTSAAEMTDTLQQKNDAAPAAAATAQNPQTYPIVALGDSLTKGVGDKNGKGYVGYLKDKLDQQGRSVSVQNLGVSGLESPELLKTVQSAGTKSILKDAKLILISIGGNDMTHSVGDISQILTSASIDETKFLTAQERYTKNLDGILKSVRTSNPDAPILVVGTYNPFEGIVEDTAKMNALLDGWNANAITVVQKYPNAKVVPTFDIFEWNTDRLLAGDHFHPNENGYEKMAERLLQALPKSIL</sequence>
<dbReference type="PANTHER" id="PTHR30383">
    <property type="entry name" value="THIOESTERASE 1/PROTEASE 1/LYSOPHOSPHOLIPASE L1"/>
    <property type="match status" value="1"/>
</dbReference>
<proteinExistence type="predicted"/>